<evidence type="ECO:0000313" key="11">
    <source>
        <dbReference type="Proteomes" id="UP000316125"/>
    </source>
</evidence>
<dbReference type="Gene3D" id="3.90.1200.10">
    <property type="match status" value="1"/>
</dbReference>
<feature type="domain" description="Aminoglycoside phosphotransferase" evidence="9">
    <location>
        <begin position="151"/>
        <end position="232"/>
    </location>
</feature>
<evidence type="ECO:0000256" key="7">
    <source>
        <dbReference type="PIRSR" id="PIRSR000706-1"/>
    </source>
</evidence>
<accession>A0A4Y5YUZ0</accession>
<reference evidence="10 11" key="1">
    <citation type="submission" date="2019-06" db="EMBL/GenBank/DDBJ databases">
        <title>Complete genome of Microbacterium foliorum M2.</title>
        <authorList>
            <person name="Cao G."/>
        </authorList>
    </citation>
    <scope>NUCLEOTIDE SEQUENCE [LARGE SCALE GENOMIC DNA]</scope>
    <source>
        <strain evidence="10 11">M2</strain>
    </source>
</reference>
<sequence length="241" mass="26533">MSIPSATTTIPPIVLSLAAGATLTPVWLNGIGGLTFRTDDGRYIKWGPHDAEANMRDEAERMRWARQWIPVPEVLDQGEDDAHEWLVTAALPGHSAVDHRWSEAPETAVRAVGAALRAMHDSLPVEQCPWAWDPAWRIANAADRGVTVPADLHRPPPVDRLVVCHGDACMPNTLLDDAGRPLAHVDLAALGTADRWADIAVASMSTEWNFGPGWADALIEAYGVAPDRERLEYYRRLWNET</sequence>
<dbReference type="EMBL" id="CP041040">
    <property type="protein sequence ID" value="QDE36139.1"/>
    <property type="molecule type" value="Genomic_DNA"/>
</dbReference>
<keyword evidence="3" id="KW-0547">Nucleotide-binding</keyword>
<keyword evidence="6" id="KW-0046">Antibiotic resistance</keyword>
<protein>
    <submittedName>
        <fullName evidence="10">Aminoglycoside 3'-phosphotransferase</fullName>
    </submittedName>
</protein>
<gene>
    <name evidence="10" type="ORF">FIV50_15915</name>
</gene>
<dbReference type="GO" id="GO:0046872">
    <property type="term" value="F:metal ion binding"/>
    <property type="evidence" value="ECO:0007669"/>
    <property type="project" value="UniProtKB-KW"/>
</dbReference>
<name>A0A4Y5YUZ0_9MICO</name>
<evidence type="ECO:0000256" key="2">
    <source>
        <dbReference type="ARBA" id="ARBA00022679"/>
    </source>
</evidence>
<dbReference type="GO" id="GO:0016301">
    <property type="term" value="F:kinase activity"/>
    <property type="evidence" value="ECO:0007669"/>
    <property type="project" value="UniProtKB-KW"/>
</dbReference>
<organism evidence="10 11">
    <name type="scientific">Microbacterium foliorum</name>
    <dbReference type="NCBI Taxonomy" id="104336"/>
    <lineage>
        <taxon>Bacteria</taxon>
        <taxon>Bacillati</taxon>
        <taxon>Actinomycetota</taxon>
        <taxon>Actinomycetes</taxon>
        <taxon>Micrococcales</taxon>
        <taxon>Microbacteriaceae</taxon>
        <taxon>Microbacterium</taxon>
    </lineage>
</organism>
<dbReference type="OrthoDB" id="3806873at2"/>
<keyword evidence="8" id="KW-0460">Magnesium</keyword>
<dbReference type="PANTHER" id="PTHR21310">
    <property type="entry name" value="AMINOGLYCOSIDE PHOSPHOTRANSFERASE-RELATED-RELATED"/>
    <property type="match status" value="1"/>
</dbReference>
<evidence type="ECO:0000256" key="4">
    <source>
        <dbReference type="ARBA" id="ARBA00022777"/>
    </source>
</evidence>
<feature type="domain" description="Aminoglycoside phosphotransferase" evidence="9">
    <location>
        <begin position="41"/>
        <end position="142"/>
    </location>
</feature>
<feature type="binding site" evidence="8">
    <location>
        <position position="186"/>
    </location>
    <ligand>
        <name>Mg(2+)</name>
        <dbReference type="ChEBI" id="CHEBI:18420"/>
    </ligand>
</feature>
<dbReference type="GO" id="GO:0005524">
    <property type="term" value="F:ATP binding"/>
    <property type="evidence" value="ECO:0007669"/>
    <property type="project" value="UniProtKB-KW"/>
</dbReference>
<feature type="active site" description="Proton acceptor" evidence="7">
    <location>
        <position position="167"/>
    </location>
</feature>
<evidence type="ECO:0000256" key="6">
    <source>
        <dbReference type="ARBA" id="ARBA00023251"/>
    </source>
</evidence>
<evidence type="ECO:0000256" key="8">
    <source>
        <dbReference type="PIRSR" id="PIRSR000706-2"/>
    </source>
</evidence>
<dbReference type="CDD" id="cd05150">
    <property type="entry name" value="APH"/>
    <property type="match status" value="1"/>
</dbReference>
<evidence type="ECO:0000256" key="3">
    <source>
        <dbReference type="ARBA" id="ARBA00022741"/>
    </source>
</evidence>
<comment type="similarity">
    <text evidence="1">Belongs to the aminoglycoside phosphotransferase family.</text>
</comment>
<dbReference type="AlphaFoldDB" id="A0A4Y5YUZ0"/>
<dbReference type="InterPro" id="IPR051678">
    <property type="entry name" value="AGP_Transferase"/>
</dbReference>
<evidence type="ECO:0000256" key="5">
    <source>
        <dbReference type="ARBA" id="ARBA00022840"/>
    </source>
</evidence>
<evidence type="ECO:0000256" key="1">
    <source>
        <dbReference type="ARBA" id="ARBA00006219"/>
    </source>
</evidence>
<feature type="binding site" evidence="8">
    <location>
        <position position="172"/>
    </location>
    <ligand>
        <name>Mg(2+)</name>
        <dbReference type="ChEBI" id="CHEBI:18420"/>
    </ligand>
</feature>
<evidence type="ECO:0000313" key="10">
    <source>
        <dbReference type="EMBL" id="QDE36139.1"/>
    </source>
</evidence>
<keyword evidence="8" id="KW-0479">Metal-binding</keyword>
<dbReference type="InterPro" id="IPR011009">
    <property type="entry name" value="Kinase-like_dom_sf"/>
</dbReference>
<dbReference type="RefSeq" id="WP_140038271.1">
    <property type="nucleotide sequence ID" value="NZ_CP041040.1"/>
</dbReference>
<dbReference type="Proteomes" id="UP000316125">
    <property type="component" value="Chromosome"/>
</dbReference>
<dbReference type="PANTHER" id="PTHR21310:SF41">
    <property type="entry name" value="3'-PHOSPHOTRANSFERASE, PUTATIVE-RELATED"/>
    <property type="match status" value="1"/>
</dbReference>
<dbReference type="SUPFAM" id="SSF56112">
    <property type="entry name" value="Protein kinase-like (PK-like)"/>
    <property type="match status" value="1"/>
</dbReference>
<dbReference type="Gene3D" id="3.30.200.20">
    <property type="entry name" value="Phosphorylase Kinase, domain 1"/>
    <property type="match status" value="1"/>
</dbReference>
<keyword evidence="2 10" id="KW-0808">Transferase</keyword>
<dbReference type="Pfam" id="PF01636">
    <property type="entry name" value="APH"/>
    <property type="match status" value="2"/>
</dbReference>
<dbReference type="InterPro" id="IPR024165">
    <property type="entry name" value="Kan/Strep_kinase"/>
</dbReference>
<keyword evidence="4" id="KW-0418">Kinase</keyword>
<evidence type="ECO:0000259" key="9">
    <source>
        <dbReference type="Pfam" id="PF01636"/>
    </source>
</evidence>
<dbReference type="PIRSF" id="PIRSF000706">
    <property type="entry name" value="Kanamycin_kin"/>
    <property type="match status" value="1"/>
</dbReference>
<proteinExistence type="inferred from homology"/>
<dbReference type="GO" id="GO:0016773">
    <property type="term" value="F:phosphotransferase activity, alcohol group as acceptor"/>
    <property type="evidence" value="ECO:0007669"/>
    <property type="project" value="InterPro"/>
</dbReference>
<dbReference type="InterPro" id="IPR002575">
    <property type="entry name" value="Aminoglycoside_PTrfase"/>
</dbReference>
<dbReference type="GO" id="GO:0046677">
    <property type="term" value="P:response to antibiotic"/>
    <property type="evidence" value="ECO:0007669"/>
    <property type="project" value="UniProtKB-KW"/>
</dbReference>
<keyword evidence="5" id="KW-0067">ATP-binding</keyword>